<gene>
    <name evidence="1" type="ORF">EJD97_001687</name>
</gene>
<sequence length="121" mass="13613">MKSCIACPHGPWSTHRVDDVDRGMPSSPLGSTQCRTTSGMTCHLSLWEAYRIVLHRAWHAIITLGQHIRLDDVGHGIQSYPLERTHYKTTSAVACQYLPCHAHTLRRLPAWHAIIVLGNHT</sequence>
<accession>A0A6N2AQG3</accession>
<dbReference type="AlphaFoldDB" id="A0A6N2AQG3"/>
<proteinExistence type="predicted"/>
<dbReference type="PANTHER" id="PTHR33187">
    <property type="entry name" value="WU:FI09B08"/>
    <property type="match status" value="1"/>
</dbReference>
<reference evidence="1" key="1">
    <citation type="submission" date="2019-05" db="EMBL/GenBank/DDBJ databases">
        <title>The de novo reference genome and transcriptome assemblies of the wild tomato species Solanum chilense.</title>
        <authorList>
            <person name="Stam R."/>
            <person name="Nosenko T."/>
            <person name="Hoerger A.C."/>
            <person name="Stephan W."/>
            <person name="Seidel M.A."/>
            <person name="Kuhn J.M.M."/>
            <person name="Haberer G."/>
            <person name="Tellier A."/>
        </authorList>
    </citation>
    <scope>NUCLEOTIDE SEQUENCE</scope>
    <source>
        <tissue evidence="1">Mature leaves</tissue>
    </source>
</reference>
<name>A0A6N2AQG3_SOLCI</name>
<evidence type="ECO:0000313" key="1">
    <source>
        <dbReference type="EMBL" id="TMW83431.1"/>
    </source>
</evidence>
<dbReference type="PANTHER" id="PTHR33187:SF11">
    <property type="entry name" value="AMINOTRANSFERASE-LIKE PLANT MOBILE DOMAIN-CONTAINING PROTEIN"/>
    <property type="match status" value="1"/>
</dbReference>
<dbReference type="EMBL" id="RXGB01011887">
    <property type="protein sequence ID" value="TMW83431.1"/>
    <property type="molecule type" value="Genomic_DNA"/>
</dbReference>
<organism evidence="1">
    <name type="scientific">Solanum chilense</name>
    <name type="common">Tomato</name>
    <name type="synonym">Lycopersicon chilense</name>
    <dbReference type="NCBI Taxonomy" id="4083"/>
    <lineage>
        <taxon>Eukaryota</taxon>
        <taxon>Viridiplantae</taxon>
        <taxon>Streptophyta</taxon>
        <taxon>Embryophyta</taxon>
        <taxon>Tracheophyta</taxon>
        <taxon>Spermatophyta</taxon>
        <taxon>Magnoliopsida</taxon>
        <taxon>eudicotyledons</taxon>
        <taxon>Gunneridae</taxon>
        <taxon>Pentapetalae</taxon>
        <taxon>asterids</taxon>
        <taxon>lamiids</taxon>
        <taxon>Solanales</taxon>
        <taxon>Solanaceae</taxon>
        <taxon>Solanoideae</taxon>
        <taxon>Solaneae</taxon>
        <taxon>Solanum</taxon>
        <taxon>Solanum subgen. Lycopersicon</taxon>
    </lineage>
</organism>
<protein>
    <submittedName>
        <fullName evidence="1">Uncharacterized protein</fullName>
    </submittedName>
</protein>
<comment type="caution">
    <text evidence="1">The sequence shown here is derived from an EMBL/GenBank/DDBJ whole genome shotgun (WGS) entry which is preliminary data.</text>
</comment>